<evidence type="ECO:0000313" key="3">
    <source>
        <dbReference type="Proteomes" id="UP000000768"/>
    </source>
</evidence>
<sequence length="160" mass="17429">MSFVPSAGSTPCGCAFSVRNTEAFLTLPLDRAEKSFSSVPAVRGRFSGLPRTQSRASRPRECFWRAKTKPPALLAETRVQLQRIISWLTHLYPQKIFHPYPVSDPASTSPSLSPTSRARFRRPGTRELEAGRRAPPATTTGSCGTPPAATPPAAHRDSAR</sequence>
<dbReference type="Proteomes" id="UP000000768">
    <property type="component" value="Chromosome 9"/>
</dbReference>
<evidence type="ECO:0000256" key="1">
    <source>
        <dbReference type="SAM" id="MobiDB-lite"/>
    </source>
</evidence>
<dbReference type="KEGG" id="sbi:8068638"/>
<keyword evidence="3" id="KW-1185">Reference proteome</keyword>
<gene>
    <name evidence="2" type="ORF">SORBI_3009G004800</name>
</gene>
<dbReference type="Gramene" id="EES17538">
    <property type="protein sequence ID" value="EES17538"/>
    <property type="gene ID" value="SORBI_3009G004800"/>
</dbReference>
<dbReference type="InParanoid" id="C5YY15"/>
<accession>C5YY15</accession>
<organism evidence="2 3">
    <name type="scientific">Sorghum bicolor</name>
    <name type="common">Sorghum</name>
    <name type="synonym">Sorghum vulgare</name>
    <dbReference type="NCBI Taxonomy" id="4558"/>
    <lineage>
        <taxon>Eukaryota</taxon>
        <taxon>Viridiplantae</taxon>
        <taxon>Streptophyta</taxon>
        <taxon>Embryophyta</taxon>
        <taxon>Tracheophyta</taxon>
        <taxon>Spermatophyta</taxon>
        <taxon>Magnoliopsida</taxon>
        <taxon>Liliopsida</taxon>
        <taxon>Poales</taxon>
        <taxon>Poaceae</taxon>
        <taxon>PACMAD clade</taxon>
        <taxon>Panicoideae</taxon>
        <taxon>Andropogonodae</taxon>
        <taxon>Andropogoneae</taxon>
        <taxon>Sorghinae</taxon>
        <taxon>Sorghum</taxon>
    </lineage>
</organism>
<protein>
    <submittedName>
        <fullName evidence="2">Uncharacterized protein</fullName>
    </submittedName>
</protein>
<proteinExistence type="predicted"/>
<reference evidence="3" key="2">
    <citation type="journal article" date="2018" name="Plant J.">
        <title>The Sorghum bicolor reference genome: improved assembly, gene annotations, a transcriptome atlas, and signatures of genome organization.</title>
        <authorList>
            <person name="McCormick R.F."/>
            <person name="Truong S.K."/>
            <person name="Sreedasyam A."/>
            <person name="Jenkins J."/>
            <person name="Shu S."/>
            <person name="Sims D."/>
            <person name="Kennedy M."/>
            <person name="Amirebrahimi M."/>
            <person name="Weers B.D."/>
            <person name="McKinley B."/>
            <person name="Mattison A."/>
            <person name="Morishige D.T."/>
            <person name="Grimwood J."/>
            <person name="Schmutz J."/>
            <person name="Mullet J.E."/>
        </authorList>
    </citation>
    <scope>NUCLEOTIDE SEQUENCE [LARGE SCALE GENOMIC DNA]</scope>
    <source>
        <strain evidence="3">cv. BTx623</strain>
    </source>
</reference>
<dbReference type="HOGENOM" id="CLU_000288_21_4_1"/>
<feature type="region of interest" description="Disordered" evidence="1">
    <location>
        <begin position="99"/>
        <end position="160"/>
    </location>
</feature>
<evidence type="ECO:0000313" key="2">
    <source>
        <dbReference type="EMBL" id="EES17538.3"/>
    </source>
</evidence>
<name>C5YY15_SORBI</name>
<dbReference type="EMBL" id="CM000768">
    <property type="protein sequence ID" value="EES17538.3"/>
    <property type="molecule type" value="Genomic_DNA"/>
</dbReference>
<feature type="compositionally biased region" description="Low complexity" evidence="1">
    <location>
        <begin position="103"/>
        <end position="117"/>
    </location>
</feature>
<feature type="compositionally biased region" description="Low complexity" evidence="1">
    <location>
        <begin position="134"/>
        <end position="153"/>
    </location>
</feature>
<dbReference type="AlphaFoldDB" id="C5YY15"/>
<reference evidence="2 3" key="1">
    <citation type="journal article" date="2009" name="Nature">
        <title>The Sorghum bicolor genome and the diversification of grasses.</title>
        <authorList>
            <person name="Paterson A.H."/>
            <person name="Bowers J.E."/>
            <person name="Bruggmann R."/>
            <person name="Dubchak I."/>
            <person name="Grimwood J."/>
            <person name="Gundlach H."/>
            <person name="Haberer G."/>
            <person name="Hellsten U."/>
            <person name="Mitros T."/>
            <person name="Poliakov A."/>
            <person name="Schmutz J."/>
            <person name="Spannagl M."/>
            <person name="Tang H."/>
            <person name="Wang X."/>
            <person name="Wicker T."/>
            <person name="Bharti A.K."/>
            <person name="Chapman J."/>
            <person name="Feltus F.A."/>
            <person name="Gowik U."/>
            <person name="Grigoriev I.V."/>
            <person name="Lyons E."/>
            <person name="Maher C.A."/>
            <person name="Martis M."/>
            <person name="Narechania A."/>
            <person name="Otillar R.P."/>
            <person name="Penning B.W."/>
            <person name="Salamov A.A."/>
            <person name="Wang Y."/>
            <person name="Zhang L."/>
            <person name="Carpita N.C."/>
            <person name="Freeling M."/>
            <person name="Gingle A.R."/>
            <person name="Hash C.T."/>
            <person name="Keller B."/>
            <person name="Klein P."/>
            <person name="Kresovich S."/>
            <person name="McCann M.C."/>
            <person name="Ming R."/>
            <person name="Peterson D.G."/>
            <person name="Mehboob-ur-Rahman"/>
            <person name="Ware D."/>
            <person name="Westhoff P."/>
            <person name="Mayer K.F."/>
            <person name="Messing J."/>
            <person name="Rokhsar D.S."/>
        </authorList>
    </citation>
    <scope>NUCLEOTIDE SEQUENCE [LARGE SCALE GENOMIC DNA]</scope>
    <source>
        <strain evidence="3">cv. BTx623</strain>
    </source>
</reference>